<dbReference type="SUPFAM" id="SSF56112">
    <property type="entry name" value="Protein kinase-like (PK-like)"/>
    <property type="match status" value="1"/>
</dbReference>
<evidence type="ECO:0000313" key="4">
    <source>
        <dbReference type="Proteomes" id="UP000241690"/>
    </source>
</evidence>
<keyword evidence="4" id="KW-1185">Reference proteome</keyword>
<dbReference type="Pfam" id="PF00069">
    <property type="entry name" value="Pkinase"/>
    <property type="match status" value="1"/>
</dbReference>
<dbReference type="GO" id="GO:0005524">
    <property type="term" value="F:ATP binding"/>
    <property type="evidence" value="ECO:0007669"/>
    <property type="project" value="InterPro"/>
</dbReference>
<gene>
    <name evidence="3" type="ORF">M431DRAFT_93816</name>
</gene>
<protein>
    <recommendedName>
        <fullName evidence="2">Protein kinase domain-containing protein</fullName>
    </recommendedName>
</protein>
<dbReference type="GO" id="GO:0005737">
    <property type="term" value="C:cytoplasm"/>
    <property type="evidence" value="ECO:0007669"/>
    <property type="project" value="TreeGrafter"/>
</dbReference>
<dbReference type="InterPro" id="IPR011009">
    <property type="entry name" value="Kinase-like_dom_sf"/>
</dbReference>
<sequence>MRPHILQNGDGDCVNLQLLLPLGFLPQPFSCPSPATLMTQPTTVSDAIPIDVTSNIEIAVFSADNEAAIHLLEIIQCKSSPPTLKSDENSIGYQLSIPLSCDSPDARRFRWRIGAGASPALVEKGLCCCEPDILLCPPGRTPSSAAVRRFIKDIHATIHFHPESGVLLLKTHSSRPLIYEQGDVDNDDLILDMLGKVNTCVLRRQRNFLRFGQYRFALEFLVKDDDLSRVKAQLDENLGCRFNGSRPSQLLNFIPMQHPETSWNVWLHQKIPNTSITSGVNIHTGQPVAVKKLQITARSRQHTLHRLQLACQYKSRPDKGVLGIIDAWCEHKTSPPCLFSEAEASHRCRRLFYSMPLAEHHFLNMPWKKIDTNTRLLYFHQTLVGLAELHRQDVTHGNILPESLLLLPGTKPTPMTDRSLPRKAVISLSMQRLDKPNPSVCVAPEVWRNQKTVDGPKVDVWALAASWLFAFVRPPSGIKITKASYQTLQKTLDTQIEKGFMKESFAALLRQMLAWEPHDRPSTTELLADTTWESVLVHAQSIEDNKKRKRMEKMQRTPSQGRRVRLLSPDVND</sequence>
<dbReference type="GO" id="GO:0004674">
    <property type="term" value="F:protein serine/threonine kinase activity"/>
    <property type="evidence" value="ECO:0007669"/>
    <property type="project" value="TreeGrafter"/>
</dbReference>
<feature type="region of interest" description="Disordered" evidence="1">
    <location>
        <begin position="546"/>
        <end position="573"/>
    </location>
</feature>
<dbReference type="AlphaFoldDB" id="A0A2T4A310"/>
<evidence type="ECO:0000313" key="3">
    <source>
        <dbReference type="EMBL" id="PTB51451.1"/>
    </source>
</evidence>
<organism evidence="3 4">
    <name type="scientific">Trichoderma harzianum CBS 226.95</name>
    <dbReference type="NCBI Taxonomy" id="983964"/>
    <lineage>
        <taxon>Eukaryota</taxon>
        <taxon>Fungi</taxon>
        <taxon>Dikarya</taxon>
        <taxon>Ascomycota</taxon>
        <taxon>Pezizomycotina</taxon>
        <taxon>Sordariomycetes</taxon>
        <taxon>Hypocreomycetidae</taxon>
        <taxon>Hypocreales</taxon>
        <taxon>Hypocreaceae</taxon>
        <taxon>Trichoderma</taxon>
    </lineage>
</organism>
<evidence type="ECO:0000256" key="1">
    <source>
        <dbReference type="SAM" id="MobiDB-lite"/>
    </source>
</evidence>
<dbReference type="PANTHER" id="PTHR44167">
    <property type="entry name" value="OVARIAN-SPECIFIC SERINE/THREONINE-PROTEIN KINASE LOK-RELATED"/>
    <property type="match status" value="1"/>
</dbReference>
<dbReference type="SMART" id="SM00220">
    <property type="entry name" value="S_TKc"/>
    <property type="match status" value="1"/>
</dbReference>
<accession>A0A2T4A310</accession>
<dbReference type="Gene3D" id="1.10.510.10">
    <property type="entry name" value="Transferase(Phosphotransferase) domain 1"/>
    <property type="match status" value="1"/>
</dbReference>
<dbReference type="PANTHER" id="PTHR44167:SF24">
    <property type="entry name" value="SERINE_THREONINE-PROTEIN KINASE CHK2"/>
    <property type="match status" value="1"/>
</dbReference>
<dbReference type="GO" id="GO:0044773">
    <property type="term" value="P:mitotic DNA damage checkpoint signaling"/>
    <property type="evidence" value="ECO:0007669"/>
    <property type="project" value="TreeGrafter"/>
</dbReference>
<dbReference type="STRING" id="983964.A0A2T4A310"/>
<dbReference type="GeneID" id="36633101"/>
<evidence type="ECO:0000259" key="2">
    <source>
        <dbReference type="PROSITE" id="PS50011"/>
    </source>
</evidence>
<dbReference type="RefSeq" id="XP_024771128.1">
    <property type="nucleotide sequence ID" value="XM_024924518.1"/>
</dbReference>
<proteinExistence type="predicted"/>
<reference evidence="3 4" key="1">
    <citation type="submission" date="2016-07" db="EMBL/GenBank/DDBJ databases">
        <title>Multiple horizontal gene transfer events from other fungi enriched the ability of initially mycotrophic Trichoderma (Ascomycota) to feed on dead plant biomass.</title>
        <authorList>
            <consortium name="DOE Joint Genome Institute"/>
            <person name="Aerts A."/>
            <person name="Atanasova L."/>
            <person name="Chenthamara K."/>
            <person name="Zhang J."/>
            <person name="Grujic M."/>
            <person name="Henrissat B."/>
            <person name="Kuo A."/>
            <person name="Salamov A."/>
            <person name="Lipzen A."/>
            <person name="Labutti K."/>
            <person name="Barry K."/>
            <person name="Miao Y."/>
            <person name="Rahimi M.J."/>
            <person name="Shen Q."/>
            <person name="Grigoriev I.V."/>
            <person name="Kubicek C.P."/>
            <person name="Druzhinina I.S."/>
        </authorList>
    </citation>
    <scope>NUCLEOTIDE SEQUENCE [LARGE SCALE GENOMIC DNA]</scope>
    <source>
        <strain evidence="3 4">CBS 226.95</strain>
    </source>
</reference>
<dbReference type="EMBL" id="KZ679686">
    <property type="protein sequence ID" value="PTB51451.1"/>
    <property type="molecule type" value="Genomic_DNA"/>
</dbReference>
<dbReference type="Proteomes" id="UP000241690">
    <property type="component" value="Unassembled WGS sequence"/>
</dbReference>
<feature type="domain" description="Protein kinase" evidence="2">
    <location>
        <begin position="205"/>
        <end position="536"/>
    </location>
</feature>
<dbReference type="GO" id="GO:0005634">
    <property type="term" value="C:nucleus"/>
    <property type="evidence" value="ECO:0007669"/>
    <property type="project" value="TreeGrafter"/>
</dbReference>
<name>A0A2T4A310_TRIHA</name>
<dbReference type="PROSITE" id="PS50011">
    <property type="entry name" value="PROTEIN_KINASE_DOM"/>
    <property type="match status" value="1"/>
</dbReference>
<dbReference type="InterPro" id="IPR000719">
    <property type="entry name" value="Prot_kinase_dom"/>
</dbReference>